<sequence length="48" mass="5265">MSDAFGAAYCLMSLITFEMVREGLGNFNVVPTMLTEIALDPVPTTLRK</sequence>
<accession>A0A6C0I512</accession>
<dbReference type="EMBL" id="MN740102">
    <property type="protein sequence ID" value="QHT87879.1"/>
    <property type="molecule type" value="Genomic_DNA"/>
</dbReference>
<name>A0A6C0I512_9ZZZZ</name>
<evidence type="ECO:0000313" key="1">
    <source>
        <dbReference type="EMBL" id="QHT87879.1"/>
    </source>
</evidence>
<dbReference type="AlphaFoldDB" id="A0A6C0I512"/>
<reference evidence="1" key="1">
    <citation type="journal article" date="2020" name="Nature">
        <title>Giant virus diversity and host interactions through global metagenomics.</title>
        <authorList>
            <person name="Schulz F."/>
            <person name="Roux S."/>
            <person name="Paez-Espino D."/>
            <person name="Jungbluth S."/>
            <person name="Walsh D.A."/>
            <person name="Denef V.J."/>
            <person name="McMahon K.D."/>
            <person name="Konstantinidis K.T."/>
            <person name="Eloe-Fadrosh E.A."/>
            <person name="Kyrpides N.C."/>
            <person name="Woyke T."/>
        </authorList>
    </citation>
    <scope>NUCLEOTIDE SEQUENCE</scope>
    <source>
        <strain evidence="1">GVMAG-M-3300023184-191</strain>
    </source>
</reference>
<organism evidence="1">
    <name type="scientific">viral metagenome</name>
    <dbReference type="NCBI Taxonomy" id="1070528"/>
    <lineage>
        <taxon>unclassified sequences</taxon>
        <taxon>metagenomes</taxon>
        <taxon>organismal metagenomes</taxon>
    </lineage>
</organism>
<protein>
    <submittedName>
        <fullName evidence="1">Uncharacterized protein</fullName>
    </submittedName>
</protein>
<proteinExistence type="predicted"/>